<dbReference type="RefSeq" id="WP_188779807.1">
    <property type="nucleotide sequence ID" value="NZ_BMKQ01000001.1"/>
</dbReference>
<gene>
    <name evidence="5" type="ORF">GCM10011519_22030</name>
</gene>
<protein>
    <submittedName>
        <fullName evidence="5">ABC transporter ATP-binding protein</fullName>
    </submittedName>
</protein>
<feature type="region of interest" description="Disordered" evidence="3">
    <location>
        <begin position="209"/>
        <end position="229"/>
    </location>
</feature>
<dbReference type="PANTHER" id="PTHR24220:SF685">
    <property type="entry name" value="ABC TRANSPORTER RELATED"/>
    <property type="match status" value="1"/>
</dbReference>
<evidence type="ECO:0000259" key="4">
    <source>
        <dbReference type="PROSITE" id="PS50893"/>
    </source>
</evidence>
<dbReference type="GO" id="GO:0005886">
    <property type="term" value="C:plasma membrane"/>
    <property type="evidence" value="ECO:0007669"/>
    <property type="project" value="TreeGrafter"/>
</dbReference>
<dbReference type="SUPFAM" id="SSF52540">
    <property type="entry name" value="P-loop containing nucleoside triphosphate hydrolases"/>
    <property type="match status" value="1"/>
</dbReference>
<accession>A0A917BL20</accession>
<dbReference type="GO" id="GO:0016887">
    <property type="term" value="F:ATP hydrolysis activity"/>
    <property type="evidence" value="ECO:0007669"/>
    <property type="project" value="InterPro"/>
</dbReference>
<feature type="domain" description="ABC transporter" evidence="4">
    <location>
        <begin position="3"/>
        <end position="228"/>
    </location>
</feature>
<dbReference type="Proteomes" id="UP000649179">
    <property type="component" value="Unassembled WGS sequence"/>
</dbReference>
<name>A0A917BL20_9ACTN</name>
<evidence type="ECO:0000256" key="2">
    <source>
        <dbReference type="ARBA" id="ARBA00022840"/>
    </source>
</evidence>
<evidence type="ECO:0000256" key="3">
    <source>
        <dbReference type="SAM" id="MobiDB-lite"/>
    </source>
</evidence>
<dbReference type="Pfam" id="PF00005">
    <property type="entry name" value="ABC_tran"/>
    <property type="match status" value="1"/>
</dbReference>
<dbReference type="InterPro" id="IPR003593">
    <property type="entry name" value="AAA+_ATPase"/>
</dbReference>
<dbReference type="GO" id="GO:0005524">
    <property type="term" value="F:ATP binding"/>
    <property type="evidence" value="ECO:0007669"/>
    <property type="project" value="UniProtKB-KW"/>
</dbReference>
<keyword evidence="2 5" id="KW-0067">ATP-binding</keyword>
<dbReference type="PROSITE" id="PS00211">
    <property type="entry name" value="ABC_TRANSPORTER_1"/>
    <property type="match status" value="1"/>
</dbReference>
<dbReference type="InterPro" id="IPR027417">
    <property type="entry name" value="P-loop_NTPase"/>
</dbReference>
<reference evidence="5" key="2">
    <citation type="submission" date="2020-09" db="EMBL/GenBank/DDBJ databases">
        <authorList>
            <person name="Sun Q."/>
            <person name="Zhou Y."/>
        </authorList>
    </citation>
    <scope>NUCLEOTIDE SEQUENCE</scope>
    <source>
        <strain evidence="5">CGMCC 1.16067</strain>
    </source>
</reference>
<dbReference type="AlphaFoldDB" id="A0A917BL20"/>
<sequence>MSVLRADGLTVAYEHFTLSPVDLALDAGTFLAVTGPSGAGKTTLLWALAGAVPLSDGYVSVDGRTLADRSAAARAGVVVVPQGNALVTSLTAHENVLVPVLSAAVPPPEAADRTIAALERVGLEDVGRQLPEELSGGQQQRVAVARVLAARGAVVLADEPTSDLDAGNREQVIAALRAEADRGAVVVMATHDPVAAERTDGELALHEGRSRWERALGPPPSGGGAHWEP</sequence>
<comment type="caution">
    <text evidence="5">The sequence shown here is derived from an EMBL/GenBank/DDBJ whole genome shotgun (WGS) entry which is preliminary data.</text>
</comment>
<dbReference type="InterPro" id="IPR015854">
    <property type="entry name" value="ABC_transpr_LolD-like"/>
</dbReference>
<dbReference type="Gene3D" id="3.40.50.300">
    <property type="entry name" value="P-loop containing nucleotide triphosphate hydrolases"/>
    <property type="match status" value="1"/>
</dbReference>
<dbReference type="InterPro" id="IPR003439">
    <property type="entry name" value="ABC_transporter-like_ATP-bd"/>
</dbReference>
<evidence type="ECO:0000313" key="6">
    <source>
        <dbReference type="Proteomes" id="UP000649179"/>
    </source>
</evidence>
<dbReference type="GO" id="GO:0022857">
    <property type="term" value="F:transmembrane transporter activity"/>
    <property type="evidence" value="ECO:0007669"/>
    <property type="project" value="TreeGrafter"/>
</dbReference>
<organism evidence="5 6">
    <name type="scientific">Marmoricola endophyticus</name>
    <dbReference type="NCBI Taxonomy" id="2040280"/>
    <lineage>
        <taxon>Bacteria</taxon>
        <taxon>Bacillati</taxon>
        <taxon>Actinomycetota</taxon>
        <taxon>Actinomycetes</taxon>
        <taxon>Propionibacteriales</taxon>
        <taxon>Nocardioidaceae</taxon>
        <taxon>Marmoricola</taxon>
    </lineage>
</organism>
<evidence type="ECO:0000256" key="1">
    <source>
        <dbReference type="ARBA" id="ARBA00022741"/>
    </source>
</evidence>
<reference evidence="5" key="1">
    <citation type="journal article" date="2014" name="Int. J. Syst. Evol. Microbiol.">
        <title>Complete genome sequence of Corynebacterium casei LMG S-19264T (=DSM 44701T), isolated from a smear-ripened cheese.</title>
        <authorList>
            <consortium name="US DOE Joint Genome Institute (JGI-PGF)"/>
            <person name="Walter F."/>
            <person name="Albersmeier A."/>
            <person name="Kalinowski J."/>
            <person name="Ruckert C."/>
        </authorList>
    </citation>
    <scope>NUCLEOTIDE SEQUENCE</scope>
    <source>
        <strain evidence="5">CGMCC 1.16067</strain>
    </source>
</reference>
<keyword evidence="6" id="KW-1185">Reference proteome</keyword>
<dbReference type="PANTHER" id="PTHR24220">
    <property type="entry name" value="IMPORT ATP-BINDING PROTEIN"/>
    <property type="match status" value="1"/>
</dbReference>
<evidence type="ECO:0000313" key="5">
    <source>
        <dbReference type="EMBL" id="GGF47578.1"/>
    </source>
</evidence>
<dbReference type="InterPro" id="IPR017871">
    <property type="entry name" value="ABC_transporter-like_CS"/>
</dbReference>
<keyword evidence="1" id="KW-0547">Nucleotide-binding</keyword>
<dbReference type="PROSITE" id="PS50893">
    <property type="entry name" value="ABC_TRANSPORTER_2"/>
    <property type="match status" value="1"/>
</dbReference>
<dbReference type="EMBL" id="BMKQ01000001">
    <property type="protein sequence ID" value="GGF47578.1"/>
    <property type="molecule type" value="Genomic_DNA"/>
</dbReference>
<proteinExistence type="predicted"/>
<dbReference type="SMART" id="SM00382">
    <property type="entry name" value="AAA"/>
    <property type="match status" value="1"/>
</dbReference>